<dbReference type="PANTHER" id="PTHR30041:SF8">
    <property type="entry name" value="PROTEIN YFFB"/>
    <property type="match status" value="1"/>
</dbReference>
<accession>A0ABS9KDF7</accession>
<evidence type="ECO:0000313" key="3">
    <source>
        <dbReference type="EMBL" id="MCG2588884.1"/>
    </source>
</evidence>
<dbReference type="RefSeq" id="WP_237853887.1">
    <property type="nucleotide sequence ID" value="NZ_JAKLWS010000010.1"/>
</dbReference>
<comment type="caution">
    <text evidence="3">The sequence shown here is derived from an EMBL/GenBank/DDBJ whole genome shotgun (WGS) entry which is preliminary data.</text>
</comment>
<dbReference type="InterPro" id="IPR006504">
    <property type="entry name" value="Tscrpt_reg_Spx/MgsR"/>
</dbReference>
<dbReference type="PANTHER" id="PTHR30041">
    <property type="entry name" value="ARSENATE REDUCTASE"/>
    <property type="match status" value="1"/>
</dbReference>
<dbReference type="InterPro" id="IPR036249">
    <property type="entry name" value="Thioredoxin-like_sf"/>
</dbReference>
<organism evidence="3 4">
    <name type="scientific">Rhodohalobacter sulfatireducens</name>
    <dbReference type="NCBI Taxonomy" id="2911366"/>
    <lineage>
        <taxon>Bacteria</taxon>
        <taxon>Pseudomonadati</taxon>
        <taxon>Balneolota</taxon>
        <taxon>Balneolia</taxon>
        <taxon>Balneolales</taxon>
        <taxon>Balneolaceae</taxon>
        <taxon>Rhodohalobacter</taxon>
    </lineage>
</organism>
<dbReference type="InterPro" id="IPR006660">
    <property type="entry name" value="Arsenate_reductase-like"/>
</dbReference>
<proteinExistence type="inferred from homology"/>
<dbReference type="EMBL" id="JAKLWS010000010">
    <property type="protein sequence ID" value="MCG2588884.1"/>
    <property type="molecule type" value="Genomic_DNA"/>
</dbReference>
<gene>
    <name evidence="3" type="ORF">L6773_09920</name>
</gene>
<dbReference type="PROSITE" id="PS51353">
    <property type="entry name" value="ARSC"/>
    <property type="match status" value="1"/>
</dbReference>
<dbReference type="Gene3D" id="3.40.30.10">
    <property type="entry name" value="Glutaredoxin"/>
    <property type="match status" value="1"/>
</dbReference>
<evidence type="ECO:0000313" key="4">
    <source>
        <dbReference type="Proteomes" id="UP001165366"/>
    </source>
</evidence>
<dbReference type="NCBIfam" id="TIGR01617">
    <property type="entry name" value="arsC_related"/>
    <property type="match status" value="1"/>
</dbReference>
<reference evidence="3" key="1">
    <citation type="submission" date="2022-01" db="EMBL/GenBank/DDBJ databases">
        <authorList>
            <person name="Wang Y."/>
        </authorList>
    </citation>
    <scope>NUCLEOTIDE SEQUENCE</scope>
    <source>
        <strain evidence="3">WB101</strain>
    </source>
</reference>
<dbReference type="SUPFAM" id="SSF52833">
    <property type="entry name" value="Thioredoxin-like"/>
    <property type="match status" value="1"/>
</dbReference>
<keyword evidence="4" id="KW-1185">Reference proteome</keyword>
<dbReference type="Pfam" id="PF03960">
    <property type="entry name" value="ArsC"/>
    <property type="match status" value="1"/>
</dbReference>
<evidence type="ECO:0000256" key="1">
    <source>
        <dbReference type="ARBA" id="ARBA00007198"/>
    </source>
</evidence>
<comment type="similarity">
    <text evidence="1 2">Belongs to the ArsC family.</text>
</comment>
<protein>
    <submittedName>
        <fullName evidence="3">Spx/MgsR family RNA polymerase-binding regulatory protein</fullName>
    </submittedName>
</protein>
<name>A0ABS9KDF7_9BACT</name>
<reference evidence="3" key="2">
    <citation type="submission" date="2024-05" db="EMBL/GenBank/DDBJ databases">
        <title>Rhodohalobacter halophilus gen. nov., sp. nov., a moderately halophilic member of the family Balneolaceae.</title>
        <authorList>
            <person name="Xia J."/>
        </authorList>
    </citation>
    <scope>NUCLEOTIDE SEQUENCE</scope>
    <source>
        <strain evidence="3">WB101</strain>
    </source>
</reference>
<dbReference type="Proteomes" id="UP001165366">
    <property type="component" value="Unassembled WGS sequence"/>
</dbReference>
<sequence>MIEVYGINNCDKIRKTKKWLSQNEIEFDFFDLKKEPLSREELEEFVYRVGLDTLVNKRGMTWRKLGLKDKDLSEDELFEQLLENQSMIKRPVLINGEGILVGYDEDAFETFVD</sequence>
<evidence type="ECO:0000256" key="2">
    <source>
        <dbReference type="PROSITE-ProRule" id="PRU01282"/>
    </source>
</evidence>